<dbReference type="PANTHER" id="PTHR38445:SF10">
    <property type="entry name" value="GNTR-FAMILY TRANSCRIPTIONAL REGULATOR"/>
    <property type="match status" value="1"/>
</dbReference>
<evidence type="ECO:0000256" key="2">
    <source>
        <dbReference type="ARBA" id="ARBA00023125"/>
    </source>
</evidence>
<dbReference type="SMART" id="SM00345">
    <property type="entry name" value="HTH_GNTR"/>
    <property type="match status" value="1"/>
</dbReference>
<dbReference type="Pfam" id="PF00392">
    <property type="entry name" value="GntR"/>
    <property type="match status" value="1"/>
</dbReference>
<evidence type="ECO:0000259" key="4">
    <source>
        <dbReference type="PROSITE" id="PS50949"/>
    </source>
</evidence>
<reference evidence="5 6" key="1">
    <citation type="submission" date="2021-12" db="EMBL/GenBank/DDBJ databases">
        <title>Genome sequencing of bacteria with rrn-lacking chromosome and rrn-plasmid.</title>
        <authorList>
            <person name="Anda M."/>
            <person name="Iwasaki W."/>
        </authorList>
    </citation>
    <scope>NUCLEOTIDE SEQUENCE [LARGE SCALE GENOMIC DNA]</scope>
    <source>
        <strain evidence="5 6">DSM 100852</strain>
    </source>
</reference>
<evidence type="ECO:0000313" key="5">
    <source>
        <dbReference type="EMBL" id="BDD11167.1"/>
    </source>
</evidence>
<organism evidence="5 6">
    <name type="scientific">Fulvitalea axinellae</name>
    <dbReference type="NCBI Taxonomy" id="1182444"/>
    <lineage>
        <taxon>Bacteria</taxon>
        <taxon>Pseudomonadati</taxon>
        <taxon>Bacteroidota</taxon>
        <taxon>Cytophagia</taxon>
        <taxon>Cytophagales</taxon>
        <taxon>Persicobacteraceae</taxon>
        <taxon>Fulvitalea</taxon>
    </lineage>
</organism>
<dbReference type="SUPFAM" id="SSF46785">
    <property type="entry name" value="Winged helix' DNA-binding domain"/>
    <property type="match status" value="1"/>
</dbReference>
<evidence type="ECO:0000313" key="6">
    <source>
        <dbReference type="Proteomes" id="UP001348817"/>
    </source>
</evidence>
<keyword evidence="3" id="KW-0804">Transcription</keyword>
<dbReference type="Gene3D" id="1.10.287.100">
    <property type="match status" value="1"/>
</dbReference>
<sequence>MEFQTTKGIYLQLADTIKERIISGEYKAGEKIPSVREFASKMGVNPNTIMRTFGELQSLSIIENKRGIGYFVKEDAKDSILQEKKAEFFDKIIPEFLHQARLIGITDKEISLHFAQLKNDHNED</sequence>
<keyword evidence="1" id="KW-0805">Transcription regulation</keyword>
<protein>
    <submittedName>
        <fullName evidence="5">GntR family transcriptional regulator</fullName>
    </submittedName>
</protein>
<proteinExistence type="predicted"/>
<dbReference type="EMBL" id="AP025314">
    <property type="protein sequence ID" value="BDD11167.1"/>
    <property type="molecule type" value="Genomic_DNA"/>
</dbReference>
<dbReference type="AlphaFoldDB" id="A0AAU9D0G7"/>
<dbReference type="CDD" id="cd07377">
    <property type="entry name" value="WHTH_GntR"/>
    <property type="match status" value="1"/>
</dbReference>
<dbReference type="InterPro" id="IPR036388">
    <property type="entry name" value="WH-like_DNA-bd_sf"/>
</dbReference>
<dbReference type="GO" id="GO:0003677">
    <property type="term" value="F:DNA binding"/>
    <property type="evidence" value="ECO:0007669"/>
    <property type="project" value="UniProtKB-KW"/>
</dbReference>
<accession>A0AAU9D0G7</accession>
<dbReference type="InterPro" id="IPR000524">
    <property type="entry name" value="Tscrpt_reg_HTH_GntR"/>
</dbReference>
<dbReference type="GO" id="GO:0003700">
    <property type="term" value="F:DNA-binding transcription factor activity"/>
    <property type="evidence" value="ECO:0007669"/>
    <property type="project" value="InterPro"/>
</dbReference>
<dbReference type="RefSeq" id="WP_338392680.1">
    <property type="nucleotide sequence ID" value="NZ_AP025314.1"/>
</dbReference>
<gene>
    <name evidence="5" type="ORF">FUAX_35990</name>
</gene>
<dbReference type="PROSITE" id="PS50949">
    <property type="entry name" value="HTH_GNTR"/>
    <property type="match status" value="1"/>
</dbReference>
<feature type="domain" description="HTH gntR-type" evidence="4">
    <location>
        <begin position="7"/>
        <end position="75"/>
    </location>
</feature>
<evidence type="ECO:0000256" key="3">
    <source>
        <dbReference type="ARBA" id="ARBA00023163"/>
    </source>
</evidence>
<dbReference type="Proteomes" id="UP001348817">
    <property type="component" value="Chromosome"/>
</dbReference>
<dbReference type="KEGG" id="fax:FUAX_35990"/>
<keyword evidence="6" id="KW-1185">Reference proteome</keyword>
<evidence type="ECO:0000256" key="1">
    <source>
        <dbReference type="ARBA" id="ARBA00023015"/>
    </source>
</evidence>
<dbReference type="Gene3D" id="1.10.10.10">
    <property type="entry name" value="Winged helix-like DNA-binding domain superfamily/Winged helix DNA-binding domain"/>
    <property type="match status" value="1"/>
</dbReference>
<dbReference type="PANTHER" id="PTHR38445">
    <property type="entry name" value="HTH-TYPE TRANSCRIPTIONAL REPRESSOR YTRA"/>
    <property type="match status" value="1"/>
</dbReference>
<name>A0AAU9D0G7_9BACT</name>
<keyword evidence="2" id="KW-0238">DNA-binding</keyword>
<dbReference type="InterPro" id="IPR036390">
    <property type="entry name" value="WH_DNA-bd_sf"/>
</dbReference>